<reference evidence="3 4" key="1">
    <citation type="submission" date="2018-03" db="EMBL/GenBank/DDBJ databases">
        <title>Genomic Encyclopedia of Archaeal and Bacterial Type Strains, Phase II (KMG-II): from individual species to whole genera.</title>
        <authorList>
            <person name="Goeker M."/>
        </authorList>
    </citation>
    <scope>NUCLEOTIDE SEQUENCE [LARGE SCALE GENOMIC DNA]</scope>
    <source>
        <strain evidence="3 4">DSM 43146</strain>
    </source>
</reference>
<evidence type="ECO:0000256" key="1">
    <source>
        <dbReference type="SAM" id="Phobius"/>
    </source>
</evidence>
<dbReference type="RefSeq" id="WP_106322543.1">
    <property type="nucleotide sequence ID" value="NZ_BOMO01000049.1"/>
</dbReference>
<feature type="signal peptide" evidence="2">
    <location>
        <begin position="1"/>
        <end position="20"/>
    </location>
</feature>
<dbReference type="OrthoDB" id="3483782at2"/>
<dbReference type="SUPFAM" id="SSF103473">
    <property type="entry name" value="MFS general substrate transporter"/>
    <property type="match status" value="1"/>
</dbReference>
<sequence>MRTRALLVAAGVLLMGYAVAGALADPDLSPGGVLIFLAGVLVGHDAVWMAVLSAAGATISRYVPEERRPAVRTAAISAAAISFVALPLTPGLGRSAGDLALVLVLIAGAALLTFVPRRKDSERPRCSRSGGRGR</sequence>
<evidence type="ECO:0000313" key="3">
    <source>
        <dbReference type="EMBL" id="PRX19533.1"/>
    </source>
</evidence>
<keyword evidence="1" id="KW-0472">Membrane</keyword>
<evidence type="ECO:0000256" key="2">
    <source>
        <dbReference type="SAM" id="SignalP"/>
    </source>
</evidence>
<proteinExistence type="predicted"/>
<dbReference type="InterPro" id="IPR036259">
    <property type="entry name" value="MFS_trans_sf"/>
</dbReference>
<evidence type="ECO:0008006" key="5">
    <source>
        <dbReference type="Google" id="ProtNLM"/>
    </source>
</evidence>
<accession>A0A2T0K9F7</accession>
<feature type="chain" id="PRO_5039408401" description="SPW repeat-containing protein" evidence="2">
    <location>
        <begin position="21"/>
        <end position="134"/>
    </location>
</feature>
<organism evidence="3 4">
    <name type="scientific">Actinoplanes italicus</name>
    <dbReference type="NCBI Taxonomy" id="113567"/>
    <lineage>
        <taxon>Bacteria</taxon>
        <taxon>Bacillati</taxon>
        <taxon>Actinomycetota</taxon>
        <taxon>Actinomycetes</taxon>
        <taxon>Micromonosporales</taxon>
        <taxon>Micromonosporaceae</taxon>
        <taxon>Actinoplanes</taxon>
    </lineage>
</organism>
<keyword evidence="1" id="KW-1133">Transmembrane helix</keyword>
<name>A0A2T0K9F7_9ACTN</name>
<comment type="caution">
    <text evidence="3">The sequence shown here is derived from an EMBL/GenBank/DDBJ whole genome shotgun (WGS) entry which is preliminary data.</text>
</comment>
<dbReference type="AlphaFoldDB" id="A0A2T0K9F7"/>
<dbReference type="EMBL" id="PVMZ01000010">
    <property type="protein sequence ID" value="PRX19533.1"/>
    <property type="molecule type" value="Genomic_DNA"/>
</dbReference>
<evidence type="ECO:0000313" key="4">
    <source>
        <dbReference type="Proteomes" id="UP000239415"/>
    </source>
</evidence>
<feature type="transmembrane region" description="Helical" evidence="1">
    <location>
        <begin position="70"/>
        <end position="89"/>
    </location>
</feature>
<feature type="transmembrane region" description="Helical" evidence="1">
    <location>
        <begin position="34"/>
        <end position="58"/>
    </location>
</feature>
<feature type="transmembrane region" description="Helical" evidence="1">
    <location>
        <begin position="95"/>
        <end position="115"/>
    </location>
</feature>
<gene>
    <name evidence="3" type="ORF">CLV67_110285</name>
</gene>
<keyword evidence="4" id="KW-1185">Reference proteome</keyword>
<keyword evidence="1" id="KW-0812">Transmembrane</keyword>
<protein>
    <recommendedName>
        <fullName evidence="5">SPW repeat-containing protein</fullName>
    </recommendedName>
</protein>
<dbReference type="Proteomes" id="UP000239415">
    <property type="component" value="Unassembled WGS sequence"/>
</dbReference>
<keyword evidence="2" id="KW-0732">Signal</keyword>